<feature type="chain" id="PRO_5011509279" evidence="1">
    <location>
        <begin position="27"/>
        <end position="209"/>
    </location>
</feature>
<protein>
    <submittedName>
        <fullName evidence="2">Uncharacterized protein</fullName>
    </submittedName>
</protein>
<dbReference type="Proteomes" id="UP000199469">
    <property type="component" value="Unassembled WGS sequence"/>
</dbReference>
<accession>A0A1I0MT29</accession>
<keyword evidence="3" id="KW-1185">Reference proteome</keyword>
<name>A0A1I0MT29_9FLAO</name>
<keyword evidence="1" id="KW-0732">Signal</keyword>
<reference evidence="3" key="1">
    <citation type="submission" date="2016-10" db="EMBL/GenBank/DDBJ databases">
        <authorList>
            <person name="Varghese N."/>
            <person name="Submissions S."/>
        </authorList>
    </citation>
    <scope>NUCLEOTIDE SEQUENCE [LARGE SCALE GENOMIC DNA]</scope>
    <source>
        <strain evidence="3">DSM 17724</strain>
    </source>
</reference>
<proteinExistence type="predicted"/>
<dbReference type="EMBL" id="FOIU01000001">
    <property type="protein sequence ID" value="SEV91923.1"/>
    <property type="molecule type" value="Genomic_DNA"/>
</dbReference>
<dbReference type="STRING" id="356305.SAMN05421841_0191"/>
<dbReference type="AlphaFoldDB" id="A0A1I0MT29"/>
<evidence type="ECO:0000313" key="3">
    <source>
        <dbReference type="Proteomes" id="UP000199469"/>
    </source>
</evidence>
<evidence type="ECO:0000256" key="1">
    <source>
        <dbReference type="SAM" id="SignalP"/>
    </source>
</evidence>
<gene>
    <name evidence="2" type="ORF">SAMN05421841_0191</name>
</gene>
<sequence>MLLKKQHTMTRKLFPALLLVGSFAYAQIGVNTDSPNATLEVTGNPTDTAKFDGIIAPRISGDLLKTKNYTSSQTNALIYVTAPDSAPSGQTLEVTSPGYYYFDGNPSVNRWIKVISSADRKIRTISSGMVAADDYTLLVSGNIALPAASASNMGKVYNLINDTTGNVTISGTFRINGGNFSNYGLNNSDMGRAIVVQSTGSAWVLISRY</sequence>
<evidence type="ECO:0000313" key="2">
    <source>
        <dbReference type="EMBL" id="SEV91923.1"/>
    </source>
</evidence>
<organism evidence="2 3">
    <name type="scientific">Chryseobacterium wanjuense</name>
    <dbReference type="NCBI Taxonomy" id="356305"/>
    <lineage>
        <taxon>Bacteria</taxon>
        <taxon>Pseudomonadati</taxon>
        <taxon>Bacteroidota</taxon>
        <taxon>Flavobacteriia</taxon>
        <taxon>Flavobacteriales</taxon>
        <taxon>Weeksellaceae</taxon>
        <taxon>Chryseobacterium group</taxon>
        <taxon>Chryseobacterium</taxon>
    </lineage>
</organism>
<feature type="signal peptide" evidence="1">
    <location>
        <begin position="1"/>
        <end position="26"/>
    </location>
</feature>